<dbReference type="Pfam" id="PF04290">
    <property type="entry name" value="DctQ"/>
    <property type="match status" value="1"/>
</dbReference>
<comment type="subunit">
    <text evidence="9">The complex comprises the extracytoplasmic solute receptor protein and the two transmembrane proteins.</text>
</comment>
<dbReference type="Proteomes" id="UP001521137">
    <property type="component" value="Unassembled WGS sequence"/>
</dbReference>
<comment type="similarity">
    <text evidence="8 9">Belongs to the TRAP transporter small permease family.</text>
</comment>
<dbReference type="PANTHER" id="PTHR35011">
    <property type="entry name" value="2,3-DIKETO-L-GULONATE TRAP TRANSPORTER SMALL PERMEASE PROTEIN YIAM"/>
    <property type="match status" value="1"/>
</dbReference>
<evidence type="ECO:0000256" key="7">
    <source>
        <dbReference type="ARBA" id="ARBA00023136"/>
    </source>
</evidence>
<evidence type="ECO:0000256" key="2">
    <source>
        <dbReference type="ARBA" id="ARBA00022448"/>
    </source>
</evidence>
<evidence type="ECO:0000256" key="8">
    <source>
        <dbReference type="ARBA" id="ARBA00038436"/>
    </source>
</evidence>
<keyword evidence="3" id="KW-1003">Cell membrane</keyword>
<feature type="transmembrane region" description="Helical" evidence="9">
    <location>
        <begin position="87"/>
        <end position="120"/>
    </location>
</feature>
<feature type="domain" description="Tripartite ATP-independent periplasmic transporters DctQ component" evidence="10">
    <location>
        <begin position="28"/>
        <end position="149"/>
    </location>
</feature>
<keyword evidence="5 9" id="KW-0812">Transmembrane</keyword>
<dbReference type="EMBL" id="JAKGAS010000001">
    <property type="protein sequence ID" value="MCF2946836.1"/>
    <property type="molecule type" value="Genomic_DNA"/>
</dbReference>
<accession>A0ABS9D1S9</accession>
<sequence length="175" mass="19492">MNNLVSSINGIDKVLRVALAIMMALLVIDVTWQVLTRFILPQPSSFTEEVARFLLIWISLIGGAYAYKLHSHLGFDLFVRNLSMPNAVFMFRLCCVLVAIFAIWVLIIGGGNLVFLTWLLGQHSPVLNVPMAGVYLAIPLSGCLFLLYSTFFFLNAKNVVTASKEDALELENDHD</sequence>
<evidence type="ECO:0000313" key="11">
    <source>
        <dbReference type="EMBL" id="MCF2946836.1"/>
    </source>
</evidence>
<keyword evidence="7 9" id="KW-0472">Membrane</keyword>
<keyword evidence="2 9" id="KW-0813">Transport</keyword>
<gene>
    <name evidence="11" type="ORF">L0668_01860</name>
</gene>
<evidence type="ECO:0000256" key="6">
    <source>
        <dbReference type="ARBA" id="ARBA00022989"/>
    </source>
</evidence>
<dbReference type="RefSeq" id="WP_235310356.1">
    <property type="nucleotide sequence ID" value="NZ_JAKGAS010000001.1"/>
</dbReference>
<evidence type="ECO:0000256" key="5">
    <source>
        <dbReference type="ARBA" id="ARBA00022692"/>
    </source>
</evidence>
<proteinExistence type="inferred from homology"/>
<feature type="transmembrane region" description="Helical" evidence="9">
    <location>
        <begin position="132"/>
        <end position="154"/>
    </location>
</feature>
<feature type="transmembrane region" description="Helical" evidence="9">
    <location>
        <begin position="50"/>
        <end position="67"/>
    </location>
</feature>
<keyword evidence="12" id="KW-1185">Reference proteome</keyword>
<dbReference type="InterPro" id="IPR055348">
    <property type="entry name" value="DctQ"/>
</dbReference>
<comment type="caution">
    <text evidence="11">The sequence shown here is derived from an EMBL/GenBank/DDBJ whole genome shotgun (WGS) entry which is preliminary data.</text>
</comment>
<keyword evidence="4 9" id="KW-0997">Cell inner membrane</keyword>
<reference evidence="11 12" key="1">
    <citation type="submission" date="2022-01" db="EMBL/GenBank/DDBJ databases">
        <title>Paraglaciecola sp. G1-23.</title>
        <authorList>
            <person name="Jin M.S."/>
            <person name="Han D.M."/>
            <person name="Kim H.M."/>
            <person name="Jeon C.O."/>
        </authorList>
    </citation>
    <scope>NUCLEOTIDE SEQUENCE [LARGE SCALE GENOMIC DNA]</scope>
    <source>
        <strain evidence="11 12">G1-23</strain>
    </source>
</reference>
<evidence type="ECO:0000256" key="3">
    <source>
        <dbReference type="ARBA" id="ARBA00022475"/>
    </source>
</evidence>
<evidence type="ECO:0000256" key="1">
    <source>
        <dbReference type="ARBA" id="ARBA00004429"/>
    </source>
</evidence>
<evidence type="ECO:0000256" key="4">
    <source>
        <dbReference type="ARBA" id="ARBA00022519"/>
    </source>
</evidence>
<dbReference type="InterPro" id="IPR007387">
    <property type="entry name" value="TRAP_DctQ"/>
</dbReference>
<dbReference type="PANTHER" id="PTHR35011:SF2">
    <property type="entry name" value="2,3-DIKETO-L-GULONATE TRAP TRANSPORTER SMALL PERMEASE PROTEIN YIAM"/>
    <property type="match status" value="1"/>
</dbReference>
<feature type="transmembrane region" description="Helical" evidence="9">
    <location>
        <begin position="14"/>
        <end position="35"/>
    </location>
</feature>
<name>A0ABS9D1S9_9ALTE</name>
<organism evidence="11 12">
    <name type="scientific">Paraglaciecola algarum</name>
    <dbReference type="NCBI Taxonomy" id="3050085"/>
    <lineage>
        <taxon>Bacteria</taxon>
        <taxon>Pseudomonadati</taxon>
        <taxon>Pseudomonadota</taxon>
        <taxon>Gammaproteobacteria</taxon>
        <taxon>Alteromonadales</taxon>
        <taxon>Alteromonadaceae</taxon>
        <taxon>Paraglaciecola</taxon>
    </lineage>
</organism>
<protein>
    <recommendedName>
        <fullName evidence="9">TRAP transporter small permease protein</fullName>
    </recommendedName>
</protein>
<evidence type="ECO:0000313" key="12">
    <source>
        <dbReference type="Proteomes" id="UP001521137"/>
    </source>
</evidence>
<comment type="function">
    <text evidence="9">Part of the tripartite ATP-independent periplasmic (TRAP) transport system.</text>
</comment>
<comment type="subcellular location">
    <subcellularLocation>
        <location evidence="1 9">Cell inner membrane</location>
        <topology evidence="1 9">Multi-pass membrane protein</topology>
    </subcellularLocation>
</comment>
<keyword evidence="6 9" id="KW-1133">Transmembrane helix</keyword>
<evidence type="ECO:0000259" key="10">
    <source>
        <dbReference type="Pfam" id="PF04290"/>
    </source>
</evidence>
<evidence type="ECO:0000256" key="9">
    <source>
        <dbReference type="RuleBase" id="RU369079"/>
    </source>
</evidence>